<keyword evidence="2" id="KW-1185">Reference proteome</keyword>
<proteinExistence type="predicted"/>
<dbReference type="EMBL" id="JBHTJG010000005">
    <property type="protein sequence ID" value="MFD0946967.1"/>
    <property type="molecule type" value="Genomic_DNA"/>
</dbReference>
<sequence>MLLSLLAASLAAAPAQDPKITTQGAADGSFTFTVGDFDAQRIDEIQDQLKVLAERRCGALSVRWGKFSYAKNELVGGKQIVADYVQKAKCYDPATDPYQPVPADWQPTAEEEDGAITFAQSYIEAVLADDFATGLAMAEPGMELDTDTWDTGRQMLNGIGTGSFGIYDIGWAANPDGMPHPGAFALVHFRGDYSKVAVMCGWVVVYRAAPDKFLLTQQRFYVVTHAQERARGGFADGEMERLCRD</sequence>
<protein>
    <recommendedName>
        <fullName evidence="3">DUF1176 domain-containing protein</fullName>
    </recommendedName>
</protein>
<comment type="caution">
    <text evidence="1">The sequence shown here is derived from an EMBL/GenBank/DDBJ whole genome shotgun (WGS) entry which is preliminary data.</text>
</comment>
<reference evidence="2" key="1">
    <citation type="journal article" date="2019" name="Int. J. Syst. Evol. Microbiol.">
        <title>The Global Catalogue of Microorganisms (GCM) 10K type strain sequencing project: providing services to taxonomists for standard genome sequencing and annotation.</title>
        <authorList>
            <consortium name="The Broad Institute Genomics Platform"/>
            <consortium name="The Broad Institute Genome Sequencing Center for Infectious Disease"/>
            <person name="Wu L."/>
            <person name="Ma J."/>
        </authorList>
    </citation>
    <scope>NUCLEOTIDE SEQUENCE [LARGE SCALE GENOMIC DNA]</scope>
    <source>
        <strain evidence="2">CCUG 62982</strain>
    </source>
</reference>
<accession>A0ABW3H884</accession>
<evidence type="ECO:0000313" key="1">
    <source>
        <dbReference type="EMBL" id="MFD0946967.1"/>
    </source>
</evidence>
<organism evidence="1 2">
    <name type="scientific">Sphingomonas canadensis</name>
    <dbReference type="NCBI Taxonomy" id="1219257"/>
    <lineage>
        <taxon>Bacteria</taxon>
        <taxon>Pseudomonadati</taxon>
        <taxon>Pseudomonadota</taxon>
        <taxon>Alphaproteobacteria</taxon>
        <taxon>Sphingomonadales</taxon>
        <taxon>Sphingomonadaceae</taxon>
        <taxon>Sphingomonas</taxon>
    </lineage>
</organism>
<evidence type="ECO:0008006" key="3">
    <source>
        <dbReference type="Google" id="ProtNLM"/>
    </source>
</evidence>
<dbReference type="Proteomes" id="UP001596977">
    <property type="component" value="Unassembled WGS sequence"/>
</dbReference>
<dbReference type="RefSeq" id="WP_264944726.1">
    <property type="nucleotide sequence ID" value="NZ_JAPDRA010000005.1"/>
</dbReference>
<evidence type="ECO:0000313" key="2">
    <source>
        <dbReference type="Proteomes" id="UP001596977"/>
    </source>
</evidence>
<gene>
    <name evidence="1" type="ORF">ACFQ1E_11510</name>
</gene>
<name>A0ABW3H884_9SPHN</name>